<dbReference type="SUPFAM" id="SSF56436">
    <property type="entry name" value="C-type lectin-like"/>
    <property type="match status" value="1"/>
</dbReference>
<evidence type="ECO:0000256" key="2">
    <source>
        <dbReference type="ARBA" id="ARBA00023157"/>
    </source>
</evidence>
<reference evidence="3" key="3">
    <citation type="submission" date="2025-09" db="UniProtKB">
        <authorList>
            <consortium name="Ensembl"/>
        </authorList>
    </citation>
    <scope>IDENTIFICATION</scope>
</reference>
<proteinExistence type="predicted"/>
<dbReference type="InterPro" id="IPR051379">
    <property type="entry name" value="C-type_Lectin_Receptor_IMM"/>
</dbReference>
<protein>
    <recommendedName>
        <fullName evidence="5">C-type lectin domain-containing protein</fullName>
    </recommendedName>
</protein>
<evidence type="ECO:0000256" key="1">
    <source>
        <dbReference type="ARBA" id="ARBA00022734"/>
    </source>
</evidence>
<dbReference type="STRING" id="38772.ENSGAGP00000006828"/>
<dbReference type="Ensembl" id="ENSGAGT00000007924.1">
    <property type="protein sequence ID" value="ENSGAGP00000006828.1"/>
    <property type="gene ID" value="ENSGAGG00000005504.1"/>
</dbReference>
<dbReference type="Proteomes" id="UP000291020">
    <property type="component" value="Unassembled WGS sequence"/>
</dbReference>
<keyword evidence="2" id="KW-1015">Disulfide bond</keyword>
<dbReference type="InterPro" id="IPR016187">
    <property type="entry name" value="CTDL_fold"/>
</dbReference>
<dbReference type="PANTHER" id="PTHR46746:SF9">
    <property type="entry name" value="CD209 ANTIGEN-LIKE PROTEIN C-LIKE"/>
    <property type="match status" value="1"/>
</dbReference>
<organism evidence="3 4">
    <name type="scientific">Gopherus agassizii</name>
    <name type="common">Agassiz's desert tortoise</name>
    <dbReference type="NCBI Taxonomy" id="38772"/>
    <lineage>
        <taxon>Eukaryota</taxon>
        <taxon>Metazoa</taxon>
        <taxon>Chordata</taxon>
        <taxon>Craniata</taxon>
        <taxon>Vertebrata</taxon>
        <taxon>Euteleostomi</taxon>
        <taxon>Archelosauria</taxon>
        <taxon>Testudinata</taxon>
        <taxon>Testudines</taxon>
        <taxon>Cryptodira</taxon>
        <taxon>Durocryptodira</taxon>
        <taxon>Testudinoidea</taxon>
        <taxon>Testudinidae</taxon>
        <taxon>Gopherus</taxon>
    </lineage>
</organism>
<dbReference type="PANTHER" id="PTHR46746">
    <property type="entry name" value="KILLER CELL LECTIN-LIKE RECEPTOR SUBFAMILY F MEMBER 2"/>
    <property type="match status" value="1"/>
</dbReference>
<dbReference type="GO" id="GO:0030246">
    <property type="term" value="F:carbohydrate binding"/>
    <property type="evidence" value="ECO:0007669"/>
    <property type="project" value="UniProtKB-KW"/>
</dbReference>
<dbReference type="InterPro" id="IPR016186">
    <property type="entry name" value="C-type_lectin-like/link_sf"/>
</dbReference>
<sequence length="116" mass="12808">MARWVIWGAGCSYAAPGSDPNCAQFPSPPSSDISCSLCPGQWVSNKGQCYYFSPNKLSWNDSRSSCQREQADLVIINDVEEQVTRFKTHCNRGARLTSLGMKSRGQTYHSEGPLLS</sequence>
<evidence type="ECO:0000313" key="3">
    <source>
        <dbReference type="Ensembl" id="ENSGAGP00000006828.1"/>
    </source>
</evidence>
<dbReference type="AlphaFoldDB" id="A0A452GXJ0"/>
<evidence type="ECO:0000313" key="4">
    <source>
        <dbReference type="Proteomes" id="UP000291020"/>
    </source>
</evidence>
<accession>A0A452GXJ0</accession>
<keyword evidence="4" id="KW-1185">Reference proteome</keyword>
<evidence type="ECO:0008006" key="5">
    <source>
        <dbReference type="Google" id="ProtNLM"/>
    </source>
</evidence>
<keyword evidence="1" id="KW-0430">Lectin</keyword>
<reference evidence="4" key="1">
    <citation type="journal article" date="2017" name="PLoS ONE">
        <title>The Agassiz's desert tortoise genome provides a resource for the conservation of a threatened species.</title>
        <authorList>
            <person name="Tollis M."/>
            <person name="DeNardo D.F."/>
            <person name="Cornelius J.A."/>
            <person name="Dolby G.A."/>
            <person name="Edwards T."/>
            <person name="Henen B.T."/>
            <person name="Karl A.E."/>
            <person name="Murphy R.W."/>
            <person name="Kusumi K."/>
        </authorList>
    </citation>
    <scope>NUCLEOTIDE SEQUENCE [LARGE SCALE GENOMIC DNA]</scope>
</reference>
<name>A0A452GXJ0_9SAUR</name>
<dbReference type="Gene3D" id="3.10.100.10">
    <property type="entry name" value="Mannose-Binding Protein A, subunit A"/>
    <property type="match status" value="1"/>
</dbReference>
<reference evidence="3" key="2">
    <citation type="submission" date="2025-08" db="UniProtKB">
        <authorList>
            <consortium name="Ensembl"/>
        </authorList>
    </citation>
    <scope>IDENTIFICATION</scope>
</reference>